<dbReference type="Gene3D" id="3.90.70.50">
    <property type="entry name" value="Peptidase C10, streptopain"/>
    <property type="match status" value="1"/>
</dbReference>
<feature type="active site" description="Nucleophile" evidence="1">
    <location>
        <position position="42"/>
    </location>
</feature>
<evidence type="ECO:0000313" key="3">
    <source>
        <dbReference type="Proteomes" id="UP000014585"/>
    </source>
</evidence>
<reference evidence="2 3" key="1">
    <citation type="submission" date="2013-04" db="EMBL/GenBank/DDBJ databases">
        <authorList>
            <person name="Weinstock G."/>
            <person name="Sodergren E."/>
            <person name="Lobos E.A."/>
            <person name="Fulton L."/>
            <person name="Fulton R."/>
            <person name="Courtney L."/>
            <person name="Fronick C."/>
            <person name="O'Laughlin M."/>
            <person name="Godfrey J."/>
            <person name="Wilson R.M."/>
            <person name="Miner T."/>
            <person name="Farmer C."/>
            <person name="Delehaunty K."/>
            <person name="Cordes M."/>
            <person name="Minx P."/>
            <person name="Tomlinson C."/>
            <person name="Chen J."/>
            <person name="Wollam A."/>
            <person name="Pepin K.H."/>
            <person name="Palsikar V.B."/>
            <person name="Zhang X."/>
            <person name="Suruliraj S."/>
            <person name="Perna N.T."/>
            <person name="Plunkett G."/>
            <person name="Warren W."/>
            <person name="Mitreva M."/>
            <person name="Mardis E.R."/>
            <person name="Wilson R.K."/>
        </authorList>
    </citation>
    <scope>NUCLEOTIDE SEQUENCE [LARGE SCALE GENOMIC DNA]</scope>
    <source>
        <strain evidence="2 3">DSM 4568</strain>
    </source>
</reference>
<name>S3JYR8_9ENTR</name>
<evidence type="ECO:0000256" key="1">
    <source>
        <dbReference type="PIRSR" id="PIRSR600200-1"/>
    </source>
</evidence>
<dbReference type="Proteomes" id="UP000014585">
    <property type="component" value="Unassembled WGS sequence"/>
</dbReference>
<evidence type="ECO:0008006" key="4">
    <source>
        <dbReference type="Google" id="ProtNLM"/>
    </source>
</evidence>
<dbReference type="SUPFAM" id="SSF54001">
    <property type="entry name" value="Cysteine proteinases"/>
    <property type="match status" value="1"/>
</dbReference>
<dbReference type="InterPro" id="IPR044934">
    <property type="entry name" value="Streptopain_sf"/>
</dbReference>
<dbReference type="OrthoDB" id="2235251at2"/>
<dbReference type="InterPro" id="IPR038765">
    <property type="entry name" value="Papain-like_cys_pep_sf"/>
</dbReference>
<dbReference type="HOGENOM" id="CLU_383435_0_0_6"/>
<proteinExistence type="predicted"/>
<evidence type="ECO:0000313" key="2">
    <source>
        <dbReference type="EMBL" id="EPF18169.1"/>
    </source>
</evidence>
<dbReference type="InterPro" id="IPR000200">
    <property type="entry name" value="Peptidase_C10"/>
</dbReference>
<sequence>MKIKRIDRKKSDLIVGPLTTTEWGQGRPYNEVFDQSYIAMGCAGIAGGQVMKYYNHPPFATGTLPEYFTTELQPEMDIDGYEYHWDLMPDDLTNGSSQEQKNATSTFLYHAGYAAQTTFDAGSPGNEGCLAEAMVNNFGYDKNLTKIVLYKQEEQGYTIQEISRLLREELDLGRVIMVRIPGHAVVCDGYADDDYFSFNYGWDGEWYEKELDKSGIEARKLYIGIQPAKEETLLISHLDIGGLEGFPGNSTHLKAQVSTPGKDFTGYYRAVLFDSAGVRRSFLTLPQELSLLAGNNAQIELQIDIPVDATYGKRSIALTYSEDGKDYRPLRDDADQIISYDITIKKHISDELVISRNATIPEEAFTNKPVDVNFEITSSISAPKNIGCYIVGKYYNAIYKLGSGTYNIDTSGLNKCAMTLDFSAVAPYNDYLLAFVEDDTDNSDFSTSKLLPTNDGTVFIHNIRNKDKDVVYGDIILLTNIDTSKPYYSPGLNEVSVKFWYDRQPNEVIDITLLVNDKSSNYNQTEKTSILTHGAGEYTATFSLQLTEFMQSEQLTFNLLYNQLHSQDTFYLKPKNDEISNPVDFIVQHRNPYDYLHLVKSISSDETVLQPNDELVVHSSLLFDMENGLGNAIYFELYAVISNSAGETYEIAHDPMFIMPVFKEEEVSLNCKIPEGINPGHYSLFLRVEELGPYQEESTPPEMLSGANNTIINQIEIEITA</sequence>
<organism evidence="2 3">
    <name type="scientific">Cedecea davisae DSM 4568</name>
    <dbReference type="NCBI Taxonomy" id="566551"/>
    <lineage>
        <taxon>Bacteria</taxon>
        <taxon>Pseudomonadati</taxon>
        <taxon>Pseudomonadota</taxon>
        <taxon>Gammaproteobacteria</taxon>
        <taxon>Enterobacterales</taxon>
        <taxon>Enterobacteriaceae</taxon>
        <taxon>Cedecea</taxon>
    </lineage>
</organism>
<dbReference type="AlphaFoldDB" id="S3JYR8"/>
<dbReference type="GO" id="GO:0006508">
    <property type="term" value="P:proteolysis"/>
    <property type="evidence" value="ECO:0007669"/>
    <property type="project" value="InterPro"/>
</dbReference>
<protein>
    <recommendedName>
        <fullName evidence="4">Peptidase C10 family protein</fullName>
    </recommendedName>
</protein>
<dbReference type="RefSeq" id="WP_016535891.1">
    <property type="nucleotide sequence ID" value="NZ_KE161030.1"/>
</dbReference>
<feature type="active site" description="Proton acceptor" evidence="1">
    <location>
        <position position="183"/>
    </location>
</feature>
<dbReference type="EMBL" id="ATDT01000009">
    <property type="protein sequence ID" value="EPF18169.1"/>
    <property type="molecule type" value="Genomic_DNA"/>
</dbReference>
<dbReference type="GO" id="GO:0008234">
    <property type="term" value="F:cysteine-type peptidase activity"/>
    <property type="evidence" value="ECO:0007669"/>
    <property type="project" value="InterPro"/>
</dbReference>
<accession>S3JYR8</accession>
<dbReference type="PATRIC" id="fig|566551.4.peg.1458"/>
<comment type="caution">
    <text evidence="2">The sequence shown here is derived from an EMBL/GenBank/DDBJ whole genome shotgun (WGS) entry which is preliminary data.</text>
</comment>
<gene>
    <name evidence="2" type="ORF">HMPREF0201_01580</name>
</gene>
<dbReference type="Pfam" id="PF01640">
    <property type="entry name" value="Peptidase_C10"/>
    <property type="match status" value="1"/>
</dbReference>
<dbReference type="STRING" id="566551.HMPREF0201_01580"/>